<accession>A0ABW4JLH4</accession>
<evidence type="ECO:0000256" key="8">
    <source>
        <dbReference type="ARBA" id="ARBA00023136"/>
    </source>
</evidence>
<organism evidence="11 12">
    <name type="scientific">Alicyclobacillus fodiniaquatilis</name>
    <dbReference type="NCBI Taxonomy" id="1661150"/>
    <lineage>
        <taxon>Bacteria</taxon>
        <taxon>Bacillati</taxon>
        <taxon>Bacillota</taxon>
        <taxon>Bacilli</taxon>
        <taxon>Bacillales</taxon>
        <taxon>Alicyclobacillaceae</taxon>
        <taxon>Alicyclobacillus</taxon>
    </lineage>
</organism>
<protein>
    <submittedName>
        <fullName evidence="11">Cation:proton antiporter</fullName>
    </submittedName>
</protein>
<dbReference type="PANTHER" id="PTHR43562">
    <property type="entry name" value="NAPA-TYPE SODIUM/HYDROGEN ANTIPORTER"/>
    <property type="match status" value="1"/>
</dbReference>
<evidence type="ECO:0000256" key="4">
    <source>
        <dbReference type="ARBA" id="ARBA00022449"/>
    </source>
</evidence>
<feature type="transmembrane region" description="Helical" evidence="9">
    <location>
        <begin position="34"/>
        <end position="51"/>
    </location>
</feature>
<evidence type="ECO:0000256" key="1">
    <source>
        <dbReference type="ARBA" id="ARBA00004141"/>
    </source>
</evidence>
<sequence>MSDTLFVFLLVLAASFVFSTLLSRIPLLRVPSTVGYLIFGMLLQIHMFHLTSEETNWMNHLADFGLLFLMYVSGMEVDVHQLRPSKWKENGQSVLPMGLSIFCMTLLVSFGISLLLCHFTPPRTNPYMLALLFSTTSLGVILPILEEAKLLHQSFGQSLLVSALIADFLTMLLLSMFISSQTSGSWTQVLLTLAIVPFACIIYIVLRSVQRSPWLRRFAGDVQIRIRAIIALLAVTAALADFTGAEPILGSFLVGMLVSALPFSFKEKLRDYSHGIGYGFFIPLFFISVGLDFDFHSLRSTEAIIWIPALIAVAFVVKIVPALHMVRHFGWRQALAGGFLLSARLSLIAAAAQIGVQIGALPQTFADAIILVAIFTSMVAPILFVSLTPRAMREQH</sequence>
<keyword evidence="7" id="KW-0406">Ion transport</keyword>
<keyword evidence="12" id="KW-1185">Reference proteome</keyword>
<feature type="transmembrane region" description="Helical" evidence="9">
    <location>
        <begin position="248"/>
        <end position="265"/>
    </location>
</feature>
<dbReference type="PANTHER" id="PTHR43562:SF1">
    <property type="entry name" value="NA(+)_H(+) ANTIPORTER YJBQ-RELATED"/>
    <property type="match status" value="1"/>
</dbReference>
<evidence type="ECO:0000256" key="2">
    <source>
        <dbReference type="ARBA" id="ARBA00005551"/>
    </source>
</evidence>
<feature type="transmembrane region" description="Helical" evidence="9">
    <location>
        <begin position="226"/>
        <end position="242"/>
    </location>
</feature>
<evidence type="ECO:0000259" key="10">
    <source>
        <dbReference type="Pfam" id="PF00999"/>
    </source>
</evidence>
<name>A0ABW4JLH4_9BACL</name>
<dbReference type="EMBL" id="JBHUCX010000083">
    <property type="protein sequence ID" value="MFD1676894.1"/>
    <property type="molecule type" value="Genomic_DNA"/>
</dbReference>
<comment type="caution">
    <text evidence="11">The sequence shown here is derived from an EMBL/GenBank/DDBJ whole genome shotgun (WGS) entry which is preliminary data.</text>
</comment>
<feature type="transmembrane region" description="Helical" evidence="9">
    <location>
        <begin position="6"/>
        <end position="22"/>
    </location>
</feature>
<keyword evidence="6 9" id="KW-1133">Transmembrane helix</keyword>
<evidence type="ECO:0000256" key="3">
    <source>
        <dbReference type="ARBA" id="ARBA00022448"/>
    </source>
</evidence>
<dbReference type="Proteomes" id="UP001597079">
    <property type="component" value="Unassembled WGS sequence"/>
</dbReference>
<feature type="transmembrane region" description="Helical" evidence="9">
    <location>
        <begin position="303"/>
        <end position="323"/>
    </location>
</feature>
<reference evidence="12" key="1">
    <citation type="journal article" date="2019" name="Int. J. Syst. Evol. Microbiol.">
        <title>The Global Catalogue of Microorganisms (GCM) 10K type strain sequencing project: providing services to taxonomists for standard genome sequencing and annotation.</title>
        <authorList>
            <consortium name="The Broad Institute Genomics Platform"/>
            <consortium name="The Broad Institute Genome Sequencing Center for Infectious Disease"/>
            <person name="Wu L."/>
            <person name="Ma J."/>
        </authorList>
    </citation>
    <scope>NUCLEOTIDE SEQUENCE [LARGE SCALE GENOMIC DNA]</scope>
    <source>
        <strain evidence="12">CGMCC 1.12286</strain>
    </source>
</reference>
<evidence type="ECO:0000313" key="12">
    <source>
        <dbReference type="Proteomes" id="UP001597079"/>
    </source>
</evidence>
<dbReference type="RefSeq" id="WP_377944802.1">
    <property type="nucleotide sequence ID" value="NZ_JBHUCX010000083.1"/>
</dbReference>
<gene>
    <name evidence="11" type="ORF">ACFSB2_19660</name>
</gene>
<feature type="transmembrane region" description="Helical" evidence="9">
    <location>
        <begin position="127"/>
        <end position="145"/>
    </location>
</feature>
<feature type="transmembrane region" description="Helical" evidence="9">
    <location>
        <begin position="335"/>
        <end position="356"/>
    </location>
</feature>
<dbReference type="InterPro" id="IPR006153">
    <property type="entry name" value="Cation/H_exchanger_TM"/>
</dbReference>
<evidence type="ECO:0000256" key="5">
    <source>
        <dbReference type="ARBA" id="ARBA00022692"/>
    </source>
</evidence>
<dbReference type="Gene3D" id="1.20.1530.20">
    <property type="match status" value="1"/>
</dbReference>
<evidence type="ECO:0000313" key="11">
    <source>
        <dbReference type="EMBL" id="MFD1676894.1"/>
    </source>
</evidence>
<evidence type="ECO:0000256" key="7">
    <source>
        <dbReference type="ARBA" id="ARBA00023065"/>
    </source>
</evidence>
<keyword evidence="5 9" id="KW-0812">Transmembrane</keyword>
<keyword evidence="4" id="KW-0050">Antiport</keyword>
<proteinExistence type="inferred from homology"/>
<feature type="domain" description="Cation/H+ exchanger transmembrane" evidence="10">
    <location>
        <begin position="19"/>
        <end position="384"/>
    </location>
</feature>
<dbReference type="Pfam" id="PF00999">
    <property type="entry name" value="Na_H_Exchanger"/>
    <property type="match status" value="1"/>
</dbReference>
<keyword evidence="8 9" id="KW-0472">Membrane</keyword>
<feature type="transmembrane region" description="Helical" evidence="9">
    <location>
        <begin position="272"/>
        <end position="291"/>
    </location>
</feature>
<evidence type="ECO:0000256" key="9">
    <source>
        <dbReference type="SAM" id="Phobius"/>
    </source>
</evidence>
<comment type="similarity">
    <text evidence="2">Belongs to the monovalent cation:proton antiporter 2 (CPA2) transporter (TC 2.A.37) family.</text>
</comment>
<dbReference type="InterPro" id="IPR038770">
    <property type="entry name" value="Na+/solute_symporter_sf"/>
</dbReference>
<comment type="subcellular location">
    <subcellularLocation>
        <location evidence="1">Membrane</location>
        <topology evidence="1">Multi-pass membrane protein</topology>
    </subcellularLocation>
</comment>
<feature type="transmembrane region" description="Helical" evidence="9">
    <location>
        <begin position="157"/>
        <end position="179"/>
    </location>
</feature>
<feature type="transmembrane region" description="Helical" evidence="9">
    <location>
        <begin position="57"/>
        <end position="74"/>
    </location>
</feature>
<feature type="transmembrane region" description="Helical" evidence="9">
    <location>
        <begin position="94"/>
        <end position="115"/>
    </location>
</feature>
<evidence type="ECO:0000256" key="6">
    <source>
        <dbReference type="ARBA" id="ARBA00022989"/>
    </source>
</evidence>
<feature type="transmembrane region" description="Helical" evidence="9">
    <location>
        <begin position="185"/>
        <end position="206"/>
    </location>
</feature>
<feature type="transmembrane region" description="Helical" evidence="9">
    <location>
        <begin position="368"/>
        <end position="387"/>
    </location>
</feature>
<keyword evidence="3" id="KW-0813">Transport</keyword>